<evidence type="ECO:0000256" key="2">
    <source>
        <dbReference type="ARBA" id="ARBA00022448"/>
    </source>
</evidence>
<dbReference type="Pfam" id="PF04118">
    <property type="entry name" value="Dopey_N"/>
    <property type="match status" value="1"/>
</dbReference>
<evidence type="ECO:0000259" key="8">
    <source>
        <dbReference type="Pfam" id="PF04118"/>
    </source>
</evidence>
<dbReference type="GO" id="GO:0005802">
    <property type="term" value="C:trans-Golgi network"/>
    <property type="evidence" value="ECO:0007669"/>
    <property type="project" value="TreeGrafter"/>
</dbReference>
<keyword evidence="4" id="KW-0333">Golgi apparatus</keyword>
<organism evidence="12 13">
    <name type="scientific">Anas platyrhynchos platyrhynchos</name>
    <name type="common">Northern mallard</name>
    <dbReference type="NCBI Taxonomy" id="8840"/>
    <lineage>
        <taxon>Eukaryota</taxon>
        <taxon>Metazoa</taxon>
        <taxon>Chordata</taxon>
        <taxon>Craniata</taxon>
        <taxon>Vertebrata</taxon>
        <taxon>Euteleostomi</taxon>
        <taxon>Archelosauria</taxon>
        <taxon>Archosauria</taxon>
        <taxon>Dinosauria</taxon>
        <taxon>Saurischia</taxon>
        <taxon>Theropoda</taxon>
        <taxon>Coelurosauria</taxon>
        <taxon>Aves</taxon>
        <taxon>Neognathae</taxon>
        <taxon>Galloanserae</taxon>
        <taxon>Anseriformes</taxon>
        <taxon>Anatidae</taxon>
        <taxon>Anatinae</taxon>
        <taxon>Anas</taxon>
    </lineage>
</organism>
<dbReference type="InterPro" id="IPR056458">
    <property type="entry name" value="TPR_DOP1_M"/>
</dbReference>
<evidence type="ECO:0000256" key="6">
    <source>
        <dbReference type="ARBA" id="ARBA00046326"/>
    </source>
</evidence>
<feature type="domain" description="DOP1-like C-terminal" evidence="10">
    <location>
        <begin position="1901"/>
        <end position="2421"/>
    </location>
</feature>
<evidence type="ECO:0000256" key="4">
    <source>
        <dbReference type="ARBA" id="ARBA00023034"/>
    </source>
</evidence>
<dbReference type="InterPro" id="IPR007249">
    <property type="entry name" value="DOP1_N"/>
</dbReference>
<feature type="compositionally biased region" description="Basic and acidic residues" evidence="7">
    <location>
        <begin position="1272"/>
        <end position="1288"/>
    </location>
</feature>
<proteinExistence type="inferred from homology"/>
<evidence type="ECO:0000313" key="12">
    <source>
        <dbReference type="Ensembl" id="ENSAPLP00000031975.1"/>
    </source>
</evidence>
<dbReference type="Proteomes" id="UP000016666">
    <property type="component" value="Chromosome 3"/>
</dbReference>
<dbReference type="GO" id="GO:0005829">
    <property type="term" value="C:cytosol"/>
    <property type="evidence" value="ECO:0007669"/>
    <property type="project" value="GOC"/>
</dbReference>
<keyword evidence="3" id="KW-0653">Protein transport</keyword>
<dbReference type="GO" id="GO:0000139">
    <property type="term" value="C:Golgi membrane"/>
    <property type="evidence" value="ECO:0007669"/>
    <property type="project" value="UniProtKB-SubCell"/>
</dbReference>
<keyword evidence="5" id="KW-0472">Membrane</keyword>
<dbReference type="Ensembl" id="ENSAPLT00000033883.1">
    <property type="protein sequence ID" value="ENSAPLP00000031975.1"/>
    <property type="gene ID" value="ENSAPLG00000007126.2"/>
</dbReference>
<dbReference type="InterPro" id="IPR040314">
    <property type="entry name" value="DOP1"/>
</dbReference>
<evidence type="ECO:0000259" key="11">
    <source>
        <dbReference type="Pfam" id="PF24601"/>
    </source>
</evidence>
<evidence type="ECO:0000259" key="9">
    <source>
        <dbReference type="Pfam" id="PF24597"/>
    </source>
</evidence>
<dbReference type="GO" id="GO:0015031">
    <property type="term" value="P:protein transport"/>
    <property type="evidence" value="ECO:0007669"/>
    <property type="project" value="UniProtKB-KW"/>
</dbReference>
<gene>
    <name evidence="12" type="primary">DOP1A</name>
</gene>
<dbReference type="PANTHER" id="PTHR14042">
    <property type="entry name" value="DOPEY-RELATED"/>
    <property type="match status" value="1"/>
</dbReference>
<dbReference type="Pfam" id="PF24598">
    <property type="entry name" value="DOP1_C"/>
    <property type="match status" value="1"/>
</dbReference>
<feature type="compositionally biased region" description="Basic and acidic residues" evidence="7">
    <location>
        <begin position="1166"/>
        <end position="1176"/>
    </location>
</feature>
<feature type="domain" description="DOP1-like TPR" evidence="11">
    <location>
        <begin position="1360"/>
        <end position="1734"/>
    </location>
</feature>
<keyword evidence="2" id="KW-0813">Transport</keyword>
<reference evidence="12" key="2">
    <citation type="submission" date="2025-08" db="UniProtKB">
        <authorList>
            <consortium name="Ensembl"/>
        </authorList>
    </citation>
    <scope>IDENTIFICATION</scope>
</reference>
<feature type="domain" description="DOP1 N-terminal" evidence="8">
    <location>
        <begin position="11"/>
        <end position="295"/>
    </location>
</feature>
<reference evidence="12 13" key="1">
    <citation type="submission" date="2017-10" db="EMBL/GenBank/DDBJ databases">
        <title>A new Pekin duck reference genome.</title>
        <authorList>
            <person name="Hou Z.-C."/>
            <person name="Zhou Z.-K."/>
            <person name="Zhu F."/>
            <person name="Hou S.-S."/>
        </authorList>
    </citation>
    <scope>NUCLEOTIDE SEQUENCE [LARGE SCALE GENOMIC DNA]</scope>
</reference>
<dbReference type="GO" id="GO:0006895">
    <property type="term" value="P:Golgi to endosome transport"/>
    <property type="evidence" value="ECO:0007669"/>
    <property type="project" value="InterPro"/>
</dbReference>
<evidence type="ECO:0000259" key="10">
    <source>
        <dbReference type="Pfam" id="PF24598"/>
    </source>
</evidence>
<name>A0A493U298_ANAPP</name>
<feature type="compositionally biased region" description="Low complexity" evidence="7">
    <location>
        <begin position="1196"/>
        <end position="1217"/>
    </location>
</feature>
<accession>A0A493U298</accession>
<protein>
    <submittedName>
        <fullName evidence="12">DOP1 leucine zipper like protein A</fullName>
    </submittedName>
</protein>
<dbReference type="PANTHER" id="PTHR14042:SF22">
    <property type="entry name" value="PROTEIN DOPEY-1"/>
    <property type="match status" value="1"/>
</dbReference>
<reference evidence="12" key="3">
    <citation type="submission" date="2025-09" db="UniProtKB">
        <authorList>
            <consortium name="Ensembl"/>
        </authorList>
    </citation>
    <scope>IDENTIFICATION</scope>
</reference>
<evidence type="ECO:0000256" key="3">
    <source>
        <dbReference type="ARBA" id="ARBA00022927"/>
    </source>
</evidence>
<dbReference type="Pfam" id="PF24601">
    <property type="entry name" value="TPR_DOP1"/>
    <property type="match status" value="1"/>
</dbReference>
<dbReference type="GO" id="GO:0005768">
    <property type="term" value="C:endosome"/>
    <property type="evidence" value="ECO:0007669"/>
    <property type="project" value="TreeGrafter"/>
</dbReference>
<feature type="compositionally biased region" description="Low complexity" evidence="7">
    <location>
        <begin position="624"/>
        <end position="640"/>
    </location>
</feature>
<dbReference type="Pfam" id="PF24597">
    <property type="entry name" value="TPR_DOP1_M"/>
    <property type="match status" value="1"/>
</dbReference>
<feature type="region of interest" description="Disordered" evidence="7">
    <location>
        <begin position="541"/>
        <end position="591"/>
    </location>
</feature>
<evidence type="ECO:0000256" key="7">
    <source>
        <dbReference type="SAM" id="MobiDB-lite"/>
    </source>
</evidence>
<dbReference type="InterPro" id="IPR056459">
    <property type="entry name" value="TPR_DOP1"/>
</dbReference>
<dbReference type="GeneTree" id="ENSGT00390000016421"/>
<feature type="compositionally biased region" description="Basic and acidic residues" evidence="7">
    <location>
        <begin position="1302"/>
        <end position="1311"/>
    </location>
</feature>
<evidence type="ECO:0000256" key="5">
    <source>
        <dbReference type="ARBA" id="ARBA00023136"/>
    </source>
</evidence>
<feature type="domain" description="DOP1-like middle TPR" evidence="9">
    <location>
        <begin position="319"/>
        <end position="535"/>
    </location>
</feature>
<comment type="subcellular location">
    <subcellularLocation>
        <location evidence="1">Golgi apparatus membrane</location>
        <topology evidence="1">Peripheral membrane protein</topology>
    </subcellularLocation>
</comment>
<evidence type="ECO:0000256" key="1">
    <source>
        <dbReference type="ARBA" id="ARBA00004395"/>
    </source>
</evidence>
<comment type="similarity">
    <text evidence="6">Belongs to the DOP1 family.</text>
</comment>
<feature type="compositionally biased region" description="Polar residues" evidence="7">
    <location>
        <begin position="646"/>
        <end position="655"/>
    </location>
</feature>
<feature type="region of interest" description="Disordered" evidence="7">
    <location>
        <begin position="616"/>
        <end position="655"/>
    </location>
</feature>
<sequence>MNTEELELLTDSKYRNYVAAVDKALKNFEYSSEWADLISALGKLNKVLQNNAKYQVVPKKLTIGKRLAQCLHPALPGGVHRKALETYEIIFKIIGPKRLAKDLFLYSSGLFPLLANAAMSVKPTLLSLYEIYYLPLGKTLKPGLQGLLTGILPGLEEGSEYYERTNTLLEKVASAVDQSAFYSALWGSLLTSPAVRLPGITYVLSHLNRKLSMEDQLYIIGSDIELMVEAVSTSVQDTSVLVQRSTLDLILFCFPFHMSQATRPDMIRILSAALHVVLRRDMSLNRRLYAWLLGFDNNGALIGPRSTRHSNPEEHATYYFNTFSKEMLVQAMVGILQVNGHGEESTLMQDLKPFRILISLLDKPELGPAILEDVLIEVFRTLYTQCKAELELQAEPSFNKDHTQLSSKLRENKKTAELIKTANLLFNSFEPYYMWDYIARWFEECCRRTLHARLQTGPGGGNEQSELPLTNFCLLVDFLLDIVSLETYIEIQTEHLPQLLLRMISALTSHLQTLHLSELTDSLRLCSKILSKVQPPLLSAGADGTLQLPSGHSSSIKEWENKKVPSASLDNPNDVFEDGENPPSSRSSESGFTEFVQYQADTTDDIDRALNEGHGAPGIPIIGSTSSETETASTVGSEETIVQPPSVVTQGTATRSGKTIQKTAMQCCLEYVQQFLTRFINLYIIQNSSLSQPVGTELPVDPSREQGQTTKWDRELHGDAKAKKINKKKTPKEYLPAFIAACQLYLECSSFPVYIAEGNRTSELHPGKPEVDCEQVQPPLWLQTLMNACKQASDFSVQGVTISLVMDLVGLTQSVALVTGENLNSVDTAQPLSPNQGRVAVVIRPPLTQGNLRYMAEKTDFFKHIALTLWDQLGDGTPQHHQKSVELFYQLHNLVPSSSICEDVISQQLTHRDKKVRMEAHAKFAVLWHLTRDLHINKSSSFGRTFDRSLFIMLDSLNSLDGSTWSVGQAWLNQVLQRHDIARVLEPLLLLLLHPKTQRVSVQRVQAECYWTKSPYHPEEENEKHFMQKFSCADAFSHVPVSQGQLIIPKEGNEKQLVMDEMENFSLTVNPLSDRLSLLSTSSETIPMVVSDFDLPDNQVEILQSSDSGCSQSSTGDNISYEVETESLSAQDSSQTLREDSPDEIVQQVITDLICRVVSSLGEENDPVKHSLHSEDTSCNFSPLDNPEEMTKSEDQNIQSSQSSLLSNDSSQLLSASTETGLESLRDEISRNNSSPCIAASQQSLSDLTLASTESKSRKRSHSSIQFNFKGKLPEKTSEKETIVKEAGKQPGAKPKVKIAKKKDEEKKKAQTEKLKQTNVFFSDGLDLENWYSCGEGEISEIESDVGSPGMRKSPNFNIHPLYQHVLLYLQLYDSSRTLYAFSAIKAILKTNPSAFVSAISTTSVNNAYTPQLSLLQNLLARHRISVMGKDFYSHIPVDSNHNFRSSMYIEILISLCLYYMRSHYPTHVKVTSQDLIGNRNMQMMSIEILTLLFAELAKVIESSAKGFPSFISDMLSKCKVQKVILHCLLSSIFSAQKWHSEKMAGKNIVAVEEGFSEDSLINFSEDEFDNGSTLQSQLLKVLQRLIVLEHRVMTVPEENETGFDFVITDLEHIGPQQPMTSLQYLHSQPITCQGMFLCAVIRALHQHCACKMHPQWIGLITSTLPYMGKVLQRVVVSVTLQLCRNLDNLIQQYKYETGLSDNKPLWMASVTPPDMVLTLLEGITTIIHYCLLDPSTQYHQLLVNVDQKHLIEARNGILSILHMIMSSVTLLWSILHLADSSEKTTAAAAASITTINLGSTKNLRQQILELLGPISMNHGVHFMAAIAFVWNERRQNKNTSRTKVIPAAGEEQLLLVELVRSISVMRTETVIQTVKEVLKQPPAIAKDKKHLSLEVCMLQFFYAYTQRIPVTSLVDSWAALLLLLKDSIQVGLPAPGQFLILGVLNEFIMKNPSLENKKDQRDLQDVTHKIVDAIGAIAGSSLEQTTWLRRNLEVKPSPKIMVDGNNVESDIEDMLSPAMETSSITPSVYSVHALTLLSEVLAHLLDMVFYSDEKERVIPLLVNIMHYVVPYLRNHSAHNASSYRACVQLLSSLSGYQYTRRAWKKEAFDLFMDSSFFQMDASCVNHWRAIMDNLMTHDKTTFRDLMTRVAVAQSSSLNLFANRDVELEQRAMLLKRLAFAIFSSEIDQYQKYLPDIQERLVESLRLPQVPTLHSQVFLFFRVLLLRMSPQHLTSLWPTMITELVQVFLLMEQELTADEDISRTSGPSVAGLETTYTGGNGFSTSYNSQRWLNLYLSACKFLDLALALPSENLPQFQMYRWAFIPEASDDSGLEVRRQGTHQREFKPYVVRLAKLLRKKAKDKQEDFKTVVLEGLEMAKHQKNPEEDSSGKTLSWEPGHLLLTIYTVRSIEQLLPFFNVLSQVFNSKVTSRCVGHSGSPVLYPNCFPNKDIKMENLKQFSSKARQKIEEMVEKDFLEGVIKT</sequence>
<evidence type="ECO:0000313" key="13">
    <source>
        <dbReference type="Proteomes" id="UP000016666"/>
    </source>
</evidence>
<feature type="compositionally biased region" description="Polar residues" evidence="7">
    <location>
        <begin position="582"/>
        <end position="591"/>
    </location>
</feature>
<feature type="region of interest" description="Disordered" evidence="7">
    <location>
        <begin position="1165"/>
        <end position="1219"/>
    </location>
</feature>
<dbReference type="InterPro" id="IPR056457">
    <property type="entry name" value="DOP1_C"/>
</dbReference>
<feature type="region of interest" description="Disordered" evidence="7">
    <location>
        <begin position="1250"/>
        <end position="1311"/>
    </location>
</feature>
<keyword evidence="13" id="KW-1185">Reference proteome</keyword>